<evidence type="ECO:0000256" key="5">
    <source>
        <dbReference type="ARBA" id="ARBA00022502"/>
    </source>
</evidence>
<keyword evidence="6 11" id="KW-0812">Transmembrane</keyword>
<evidence type="ECO:0000256" key="10">
    <source>
        <dbReference type="ARBA" id="ARBA00023180"/>
    </source>
</evidence>
<evidence type="ECO:0000256" key="9">
    <source>
        <dbReference type="ARBA" id="ARBA00023136"/>
    </source>
</evidence>
<evidence type="ECO:0000256" key="4">
    <source>
        <dbReference type="ARBA" id="ARBA00020410"/>
    </source>
</evidence>
<dbReference type="GO" id="GO:0006506">
    <property type="term" value="P:GPI anchor biosynthetic process"/>
    <property type="evidence" value="ECO:0007669"/>
    <property type="project" value="UniProtKB-KW"/>
</dbReference>
<proteinExistence type="inferred from homology"/>
<protein>
    <recommendedName>
        <fullName evidence="4 11">Protein PBN1</fullName>
    </recommendedName>
</protein>
<reference evidence="12" key="1">
    <citation type="journal article" date="2021" name="Nat. Commun.">
        <title>Genetic determinants of endophytism in the Arabidopsis root mycobiome.</title>
        <authorList>
            <person name="Mesny F."/>
            <person name="Miyauchi S."/>
            <person name="Thiergart T."/>
            <person name="Pickel B."/>
            <person name="Atanasova L."/>
            <person name="Karlsson M."/>
            <person name="Huettel B."/>
            <person name="Barry K.W."/>
            <person name="Haridas S."/>
            <person name="Chen C."/>
            <person name="Bauer D."/>
            <person name="Andreopoulos W."/>
            <person name="Pangilinan J."/>
            <person name="LaButti K."/>
            <person name="Riley R."/>
            <person name="Lipzen A."/>
            <person name="Clum A."/>
            <person name="Drula E."/>
            <person name="Henrissat B."/>
            <person name="Kohler A."/>
            <person name="Grigoriev I.V."/>
            <person name="Martin F.M."/>
            <person name="Hacquard S."/>
        </authorList>
    </citation>
    <scope>NUCLEOTIDE SEQUENCE</scope>
    <source>
        <strain evidence="12">MPI-SDFR-AT-0117</strain>
    </source>
</reference>
<dbReference type="SMART" id="SM00780">
    <property type="entry name" value="PIG-X"/>
    <property type="match status" value="1"/>
</dbReference>
<comment type="pathway">
    <text evidence="2 11">Glycolipid biosynthesis; glycosylphosphatidylinositol-anchor biosynthesis.</text>
</comment>
<dbReference type="Pfam" id="PF08320">
    <property type="entry name" value="PIG-X"/>
    <property type="match status" value="1"/>
</dbReference>
<evidence type="ECO:0000313" key="12">
    <source>
        <dbReference type="EMBL" id="KAH6694007.1"/>
    </source>
</evidence>
<dbReference type="AlphaFoldDB" id="A0A9P8VJR9"/>
<keyword evidence="9 11" id="KW-0472">Membrane</keyword>
<dbReference type="EMBL" id="JAGSXJ010000003">
    <property type="protein sequence ID" value="KAH6694007.1"/>
    <property type="molecule type" value="Genomic_DNA"/>
</dbReference>
<dbReference type="PANTHER" id="PTHR28533:SF1">
    <property type="entry name" value="PROTEIN PBN1"/>
    <property type="match status" value="1"/>
</dbReference>
<dbReference type="GO" id="GO:0005789">
    <property type="term" value="C:endoplasmic reticulum membrane"/>
    <property type="evidence" value="ECO:0007669"/>
    <property type="project" value="UniProtKB-SubCell"/>
</dbReference>
<evidence type="ECO:0000256" key="8">
    <source>
        <dbReference type="ARBA" id="ARBA00022989"/>
    </source>
</evidence>
<evidence type="ECO:0000256" key="2">
    <source>
        <dbReference type="ARBA" id="ARBA00004687"/>
    </source>
</evidence>
<gene>
    <name evidence="12" type="ORF">F5X68DRAFT_200057</name>
</gene>
<keyword evidence="13" id="KW-1185">Reference proteome</keyword>
<comment type="function">
    <text evidence="11">Required for proper folding and/or the stability of a subset of proteins in the endoplasmic reticulum. Component of glycosylphosphatidylinositol-mannosyltransferase 1 which transfers the first of the 4 mannoses in the GPI-anchor precursors during GPI-anchor biosynthesis. Probably acts by stabilizing the mannosyltransferase GPI14.</text>
</comment>
<comment type="subcellular location">
    <subcellularLocation>
        <location evidence="11">Endoplasmic reticulum membrane</location>
        <topology evidence="11">Single-pass membrane protein</topology>
    </subcellularLocation>
    <subcellularLocation>
        <location evidence="1">Endoplasmic reticulum membrane</location>
        <topology evidence="1">Single-pass type III membrane protein</topology>
    </subcellularLocation>
</comment>
<evidence type="ECO:0000313" key="13">
    <source>
        <dbReference type="Proteomes" id="UP000770015"/>
    </source>
</evidence>
<accession>A0A9P8VJR9</accession>
<sequence>MRQRITFIHGPGNAVDPSALTITDTSITTPELSAAREDRITATLDELPASLSRLLRAASAELHVKWVSPVAYTSVSPLSSRMSPGLHVFVTPAKGADQKSLDSLVGTLKDVCGLQGLTEATAIESHFTSLQPRSPSSPAILQYYEPQDTPSAFASFLQTTICHDDAACASRADALKTAASVDLFINPAASAVKLTTQWPHGTQELSVAATPGHRTEVGILGLDPAAHKEEHELGVSGLLTVLGEHTKPQPVVFAVPARHRDAGTIFSAAFVEPTGLHPTLRLAVSSQRSPVADDKSCAIHAHFTLPKTIFADRYQLSDDLFLASKNLTDLSYSSSPVDLEAPAYATTAWGSSVLLRLAPPAASEKDAPWTAEVPLHLRYLEPNPEGYASVEVPYPAVFWACEAPAGVRLENNPFERASLGYDALFDPQTVFWHVEPRPAAGDRVMSSVRVPVLASGDSSWVRTGTAAAVLLGFGWVVGTLLRAYLKTGHGKTPATAKGKGKVEKKRQ</sequence>
<evidence type="ECO:0000256" key="3">
    <source>
        <dbReference type="ARBA" id="ARBA00010345"/>
    </source>
</evidence>
<evidence type="ECO:0000256" key="1">
    <source>
        <dbReference type="ARBA" id="ARBA00004643"/>
    </source>
</evidence>
<evidence type="ECO:0000256" key="6">
    <source>
        <dbReference type="ARBA" id="ARBA00022692"/>
    </source>
</evidence>
<dbReference type="GO" id="GO:0000030">
    <property type="term" value="F:mannosyltransferase activity"/>
    <property type="evidence" value="ECO:0007669"/>
    <property type="project" value="TreeGrafter"/>
</dbReference>
<dbReference type="PANTHER" id="PTHR28533">
    <property type="entry name" value="PROTEIN PBN1"/>
    <property type="match status" value="1"/>
</dbReference>
<keyword evidence="10" id="KW-0325">Glycoprotein</keyword>
<name>A0A9P8VJR9_9PEZI</name>
<feature type="transmembrane region" description="Helical" evidence="11">
    <location>
        <begin position="460"/>
        <end position="481"/>
    </location>
</feature>
<comment type="caution">
    <text evidence="12">The sequence shown here is derived from an EMBL/GenBank/DDBJ whole genome shotgun (WGS) entry which is preliminary data.</text>
</comment>
<dbReference type="InterPro" id="IPR042322">
    <property type="entry name" value="Pbn1"/>
</dbReference>
<keyword evidence="8 11" id="KW-1133">Transmembrane helix</keyword>
<comment type="similarity">
    <text evidence="3 11">Belongs to the PIGX family.</text>
</comment>
<keyword evidence="5 11" id="KW-0337">GPI-anchor biosynthesis</keyword>
<evidence type="ECO:0000256" key="7">
    <source>
        <dbReference type="ARBA" id="ARBA00022824"/>
    </source>
</evidence>
<dbReference type="InterPro" id="IPR013233">
    <property type="entry name" value="PIG-X/PBN1"/>
</dbReference>
<organism evidence="12 13">
    <name type="scientific">Plectosphaerella plurivora</name>
    <dbReference type="NCBI Taxonomy" id="936078"/>
    <lineage>
        <taxon>Eukaryota</taxon>
        <taxon>Fungi</taxon>
        <taxon>Dikarya</taxon>
        <taxon>Ascomycota</taxon>
        <taxon>Pezizomycotina</taxon>
        <taxon>Sordariomycetes</taxon>
        <taxon>Hypocreomycetidae</taxon>
        <taxon>Glomerellales</taxon>
        <taxon>Plectosphaerellaceae</taxon>
        <taxon>Plectosphaerella</taxon>
    </lineage>
</organism>
<dbReference type="GO" id="GO:1990529">
    <property type="term" value="C:glycosylphosphatidylinositol-mannosyltransferase I complex"/>
    <property type="evidence" value="ECO:0007669"/>
    <property type="project" value="TreeGrafter"/>
</dbReference>
<keyword evidence="7 11" id="KW-0256">Endoplasmic reticulum</keyword>
<dbReference type="Proteomes" id="UP000770015">
    <property type="component" value="Unassembled WGS sequence"/>
</dbReference>
<evidence type="ECO:0000256" key="11">
    <source>
        <dbReference type="RuleBase" id="RU366056"/>
    </source>
</evidence>
<dbReference type="OrthoDB" id="5546453at2759"/>